<dbReference type="EMBL" id="JBHUOP010000005">
    <property type="protein sequence ID" value="MFD2841290.1"/>
    <property type="molecule type" value="Genomic_DNA"/>
</dbReference>
<dbReference type="InterPro" id="IPR013766">
    <property type="entry name" value="Thioredoxin_domain"/>
</dbReference>
<evidence type="ECO:0000313" key="8">
    <source>
        <dbReference type="EMBL" id="MFD2841290.1"/>
    </source>
</evidence>
<evidence type="ECO:0000259" key="7">
    <source>
        <dbReference type="PROSITE" id="PS51352"/>
    </source>
</evidence>
<evidence type="ECO:0000256" key="2">
    <source>
        <dbReference type="ARBA" id="ARBA00022748"/>
    </source>
</evidence>
<dbReference type="Gene3D" id="3.40.30.10">
    <property type="entry name" value="Glutaredoxin"/>
    <property type="match status" value="1"/>
</dbReference>
<dbReference type="InterPro" id="IPR050553">
    <property type="entry name" value="Thioredoxin_ResA/DsbE_sf"/>
</dbReference>
<reference evidence="9" key="1">
    <citation type="journal article" date="2019" name="Int. J. Syst. Evol. Microbiol.">
        <title>The Global Catalogue of Microorganisms (GCM) 10K type strain sequencing project: providing services to taxonomists for standard genome sequencing and annotation.</title>
        <authorList>
            <consortium name="The Broad Institute Genomics Platform"/>
            <consortium name="The Broad Institute Genome Sequencing Center for Infectious Disease"/>
            <person name="Wu L."/>
            <person name="Ma J."/>
        </authorList>
    </citation>
    <scope>NUCLEOTIDE SEQUENCE [LARGE SCALE GENOMIC DNA]</scope>
    <source>
        <strain evidence="9">KCTC 33576</strain>
    </source>
</reference>
<dbReference type="PANTHER" id="PTHR42852:SF6">
    <property type="entry name" value="THIOL:DISULFIDE INTERCHANGE PROTEIN DSBE"/>
    <property type="match status" value="1"/>
</dbReference>
<accession>A0ABW5XH42</accession>
<feature type="domain" description="Thioredoxin" evidence="7">
    <location>
        <begin position="56"/>
        <end position="200"/>
    </location>
</feature>
<dbReference type="Proteomes" id="UP001597391">
    <property type="component" value="Unassembled WGS sequence"/>
</dbReference>
<dbReference type="PROSITE" id="PS51257">
    <property type="entry name" value="PROKAR_LIPOPROTEIN"/>
    <property type="match status" value="1"/>
</dbReference>
<gene>
    <name evidence="8" type="ORF">ACFSYH_12025</name>
</gene>
<comment type="subcellular location">
    <subcellularLocation>
        <location evidence="1">Cell envelope</location>
    </subcellularLocation>
</comment>
<evidence type="ECO:0000256" key="4">
    <source>
        <dbReference type="ARBA" id="ARBA00023157"/>
    </source>
</evidence>
<keyword evidence="2" id="KW-0201">Cytochrome c-type biogenesis</keyword>
<keyword evidence="3" id="KW-0735">Signal-anchor</keyword>
<dbReference type="InterPro" id="IPR013740">
    <property type="entry name" value="Redoxin"/>
</dbReference>
<evidence type="ECO:0000256" key="3">
    <source>
        <dbReference type="ARBA" id="ARBA00022968"/>
    </source>
</evidence>
<evidence type="ECO:0000256" key="1">
    <source>
        <dbReference type="ARBA" id="ARBA00004196"/>
    </source>
</evidence>
<dbReference type="CDD" id="cd02966">
    <property type="entry name" value="TlpA_like_family"/>
    <property type="match status" value="1"/>
</dbReference>
<sequence>MSRLSSSLPRSRRALAALCAAGAVLVLAACGPQDSGNGEVVVDQGYQSGDGSLRTWDVDERGESVVLTGTDYDGNAVDTSVFAGDVVVLNTWYAACPPCRAEAQDLLDVATDRADDGVHLIGINRTDDAGAAQAFEREFGITWPSIDDRNGKAIATLAGVVPIKAVPTTVVLDQEGRVAARVLGQIEKSTLNALIDEVLAEGDDS</sequence>
<evidence type="ECO:0000256" key="6">
    <source>
        <dbReference type="SAM" id="SignalP"/>
    </source>
</evidence>
<comment type="caution">
    <text evidence="8">The sequence shown here is derived from an EMBL/GenBank/DDBJ whole genome shotgun (WGS) entry which is preliminary data.</text>
</comment>
<organism evidence="8 9">
    <name type="scientific">Populibacterium corticicola</name>
    <dbReference type="NCBI Taxonomy" id="1812826"/>
    <lineage>
        <taxon>Bacteria</taxon>
        <taxon>Bacillati</taxon>
        <taxon>Actinomycetota</taxon>
        <taxon>Actinomycetes</taxon>
        <taxon>Micrococcales</taxon>
        <taxon>Jonesiaceae</taxon>
        <taxon>Populibacterium</taxon>
    </lineage>
</organism>
<feature type="chain" id="PRO_5047463268" evidence="6">
    <location>
        <begin position="29"/>
        <end position="205"/>
    </location>
</feature>
<keyword evidence="3" id="KW-0812">Transmembrane</keyword>
<evidence type="ECO:0000313" key="9">
    <source>
        <dbReference type="Proteomes" id="UP001597391"/>
    </source>
</evidence>
<dbReference type="RefSeq" id="WP_377467236.1">
    <property type="nucleotide sequence ID" value="NZ_JBHUOP010000005.1"/>
</dbReference>
<dbReference type="SUPFAM" id="SSF52833">
    <property type="entry name" value="Thioredoxin-like"/>
    <property type="match status" value="1"/>
</dbReference>
<dbReference type="PROSITE" id="PS51352">
    <property type="entry name" value="THIOREDOXIN_2"/>
    <property type="match status" value="1"/>
</dbReference>
<evidence type="ECO:0000256" key="5">
    <source>
        <dbReference type="ARBA" id="ARBA00023284"/>
    </source>
</evidence>
<protein>
    <submittedName>
        <fullName evidence="8">TlpA family protein disulfide reductase</fullName>
    </submittedName>
</protein>
<proteinExistence type="predicted"/>
<keyword evidence="9" id="KW-1185">Reference proteome</keyword>
<feature type="signal peptide" evidence="6">
    <location>
        <begin position="1"/>
        <end position="28"/>
    </location>
</feature>
<keyword evidence="5" id="KW-0676">Redox-active center</keyword>
<dbReference type="PANTHER" id="PTHR42852">
    <property type="entry name" value="THIOL:DISULFIDE INTERCHANGE PROTEIN DSBE"/>
    <property type="match status" value="1"/>
</dbReference>
<dbReference type="Pfam" id="PF08534">
    <property type="entry name" value="Redoxin"/>
    <property type="match status" value="1"/>
</dbReference>
<dbReference type="InterPro" id="IPR036249">
    <property type="entry name" value="Thioredoxin-like_sf"/>
</dbReference>
<keyword evidence="6" id="KW-0732">Signal</keyword>
<keyword evidence="4" id="KW-1015">Disulfide bond</keyword>
<name>A0ABW5XH42_9MICO</name>